<protein>
    <submittedName>
        <fullName evidence="16">TonB-dependent receptor</fullName>
    </submittedName>
</protein>
<evidence type="ECO:0000256" key="9">
    <source>
        <dbReference type="ARBA" id="ARBA00023136"/>
    </source>
</evidence>
<dbReference type="Pfam" id="PF07715">
    <property type="entry name" value="Plug"/>
    <property type="match status" value="1"/>
</dbReference>
<evidence type="ECO:0000256" key="3">
    <source>
        <dbReference type="ARBA" id="ARBA00022452"/>
    </source>
</evidence>
<accession>A0A2Z4PS07</accession>
<keyword evidence="4" id="KW-0410">Iron transport</keyword>
<feature type="chain" id="PRO_5016424714" evidence="13">
    <location>
        <begin position="37"/>
        <end position="687"/>
    </location>
</feature>
<dbReference type="SUPFAM" id="SSF56935">
    <property type="entry name" value="Porins"/>
    <property type="match status" value="1"/>
</dbReference>
<dbReference type="CDD" id="cd01347">
    <property type="entry name" value="ligand_gated_channel"/>
    <property type="match status" value="1"/>
</dbReference>
<dbReference type="AlphaFoldDB" id="A0A2Z4PS07"/>
<evidence type="ECO:0000256" key="8">
    <source>
        <dbReference type="ARBA" id="ARBA00023077"/>
    </source>
</evidence>
<keyword evidence="6" id="KW-0408">Iron</keyword>
<organism evidence="16 17">
    <name type="scientific">Marinomonas primoryensis</name>
    <dbReference type="NCBI Taxonomy" id="178399"/>
    <lineage>
        <taxon>Bacteria</taxon>
        <taxon>Pseudomonadati</taxon>
        <taxon>Pseudomonadota</taxon>
        <taxon>Gammaproteobacteria</taxon>
        <taxon>Oceanospirillales</taxon>
        <taxon>Oceanospirillaceae</taxon>
        <taxon>Marinomonas</taxon>
    </lineage>
</organism>
<keyword evidence="3 11" id="KW-1134">Transmembrane beta strand</keyword>
<evidence type="ECO:0000256" key="13">
    <source>
        <dbReference type="SAM" id="SignalP"/>
    </source>
</evidence>
<evidence type="ECO:0000259" key="14">
    <source>
        <dbReference type="Pfam" id="PF00593"/>
    </source>
</evidence>
<dbReference type="InterPro" id="IPR039426">
    <property type="entry name" value="TonB-dep_rcpt-like"/>
</dbReference>
<dbReference type="OrthoDB" id="127311at2"/>
<comment type="similarity">
    <text evidence="11 12">Belongs to the TonB-dependent receptor family.</text>
</comment>
<reference evidence="16 17" key="1">
    <citation type="submission" date="2016-06" db="EMBL/GenBank/DDBJ databases">
        <title>The sequenced genome of the ice-adhering bacterium Marinomonas primoryensis, from Antarctica.</title>
        <authorList>
            <person name="Graham L."/>
            <person name="Vance T.D.R."/>
            <person name="Davies P.L."/>
        </authorList>
    </citation>
    <scope>NUCLEOTIDE SEQUENCE [LARGE SCALE GENOMIC DNA]</scope>
    <source>
        <strain evidence="16 17">AceL</strain>
    </source>
</reference>
<keyword evidence="10 11" id="KW-0998">Cell outer membrane</keyword>
<evidence type="ECO:0000256" key="1">
    <source>
        <dbReference type="ARBA" id="ARBA00004571"/>
    </source>
</evidence>
<comment type="subcellular location">
    <subcellularLocation>
        <location evidence="1 11">Cell outer membrane</location>
        <topology evidence="1 11">Multi-pass membrane protein</topology>
    </subcellularLocation>
</comment>
<evidence type="ECO:0000313" key="17">
    <source>
        <dbReference type="Proteomes" id="UP000249898"/>
    </source>
</evidence>
<evidence type="ECO:0000256" key="7">
    <source>
        <dbReference type="ARBA" id="ARBA00023065"/>
    </source>
</evidence>
<gene>
    <name evidence="16" type="ORF">A8139_10220</name>
</gene>
<dbReference type="GO" id="GO:0009279">
    <property type="term" value="C:cell outer membrane"/>
    <property type="evidence" value="ECO:0007669"/>
    <property type="project" value="UniProtKB-SubCell"/>
</dbReference>
<keyword evidence="2 11" id="KW-0813">Transport</keyword>
<dbReference type="Gene3D" id="2.40.170.20">
    <property type="entry name" value="TonB-dependent receptor, beta-barrel domain"/>
    <property type="match status" value="1"/>
</dbReference>
<feature type="domain" description="TonB-dependent receptor plug" evidence="15">
    <location>
        <begin position="56"/>
        <end position="168"/>
    </location>
</feature>
<proteinExistence type="inferred from homology"/>
<dbReference type="EMBL" id="CP016181">
    <property type="protein sequence ID" value="AWY00336.1"/>
    <property type="molecule type" value="Genomic_DNA"/>
</dbReference>
<feature type="signal peptide" evidence="13">
    <location>
        <begin position="1"/>
        <end position="36"/>
    </location>
</feature>
<keyword evidence="5 11" id="KW-0812">Transmembrane</keyword>
<evidence type="ECO:0000256" key="11">
    <source>
        <dbReference type="PROSITE-ProRule" id="PRU01360"/>
    </source>
</evidence>
<keyword evidence="8 12" id="KW-0798">TonB box</keyword>
<dbReference type="PANTHER" id="PTHR32552">
    <property type="entry name" value="FERRICHROME IRON RECEPTOR-RELATED"/>
    <property type="match status" value="1"/>
</dbReference>
<dbReference type="InterPro" id="IPR012910">
    <property type="entry name" value="Plug_dom"/>
</dbReference>
<keyword evidence="9 11" id="KW-0472">Membrane</keyword>
<dbReference type="PROSITE" id="PS52016">
    <property type="entry name" value="TONB_DEPENDENT_REC_3"/>
    <property type="match status" value="1"/>
</dbReference>
<dbReference type="RefSeq" id="WP_112137883.1">
    <property type="nucleotide sequence ID" value="NZ_CP016181.1"/>
</dbReference>
<keyword evidence="13" id="KW-0732">Signal</keyword>
<evidence type="ECO:0000256" key="6">
    <source>
        <dbReference type="ARBA" id="ARBA00023004"/>
    </source>
</evidence>
<dbReference type="PANTHER" id="PTHR32552:SF81">
    <property type="entry name" value="TONB-DEPENDENT OUTER MEMBRANE RECEPTOR"/>
    <property type="match status" value="1"/>
</dbReference>
<dbReference type="Pfam" id="PF00593">
    <property type="entry name" value="TonB_dep_Rec_b-barrel"/>
    <property type="match status" value="1"/>
</dbReference>
<sequence>MSLAKSSPTRLPSRLSTVAVAIISINAACISANSFAESTTNLSTLVVTGEKMDKDIKDTTTAVTIINGEDVAKGDAKTVNDVVTKAPNVIDAAFGTVNIRGINGSGATTGYYATVSGSRQRVNTSVDGVADAFTGYNFSGSGVWDVEQIEVLRGPQSTTQGENSIGGAISVKTNDPTFDPEAAVRLGLETYKNGNVMKNLAVMTSGPVTEDLAYRIAADGTDGKGYLSYDGETSDVPVDPEESSNLNLRGKLLWKATDDLTVKVTANHRKADGSYLNWANWKNGTGNEDETFTLNKADSDNTRIQDSKVNNLSTEINYVLSNDLTSVTTLSSNSQTNRFDQYPKEETYTFQDKTKTLESRLLFTPNDSALNGFIGIMVADRENTLDNINTQGKTEETRIGVFAEGDYALTEKLTLIAGGRFQHEKQSRYYSNYGSVNIDKDITDQFFLPKLGTTYAVSDKTTVGLSARKGYNSGGIGYDDGYRRGQGQVQAAETYDFDAETVYAYELSSKTSLDNGSTLNAALFYNNYNDYQAVADSRISNVDKAHTVGIELEATQWLSEDLEIRQSIGFMKSEIDENANYQGNDLPNAPEWNASVGFTKYIGNSLTLGADVTYVGGYYSDLDNTADYKAGNHTLLDTNMNYEIGNLLISGYIKNLTDEDIIYVINGGSRAAVGQSRTVGLSATYRM</sequence>
<evidence type="ECO:0000256" key="12">
    <source>
        <dbReference type="RuleBase" id="RU003357"/>
    </source>
</evidence>
<evidence type="ECO:0000256" key="4">
    <source>
        <dbReference type="ARBA" id="ARBA00022496"/>
    </source>
</evidence>
<dbReference type="InterPro" id="IPR000531">
    <property type="entry name" value="Beta-barrel_TonB"/>
</dbReference>
<keyword evidence="7" id="KW-0406">Ion transport</keyword>
<keyword evidence="16" id="KW-0675">Receptor</keyword>
<dbReference type="GO" id="GO:0006826">
    <property type="term" value="P:iron ion transport"/>
    <property type="evidence" value="ECO:0007669"/>
    <property type="project" value="UniProtKB-KW"/>
</dbReference>
<dbReference type="Proteomes" id="UP000249898">
    <property type="component" value="Chromosome"/>
</dbReference>
<name>A0A2Z4PS07_9GAMM</name>
<evidence type="ECO:0000313" key="16">
    <source>
        <dbReference type="EMBL" id="AWY00336.1"/>
    </source>
</evidence>
<feature type="domain" description="TonB-dependent receptor-like beta-barrel" evidence="14">
    <location>
        <begin position="235"/>
        <end position="656"/>
    </location>
</feature>
<dbReference type="InterPro" id="IPR036942">
    <property type="entry name" value="Beta-barrel_TonB_sf"/>
</dbReference>
<evidence type="ECO:0000256" key="2">
    <source>
        <dbReference type="ARBA" id="ARBA00022448"/>
    </source>
</evidence>
<evidence type="ECO:0000256" key="10">
    <source>
        <dbReference type="ARBA" id="ARBA00023237"/>
    </source>
</evidence>
<evidence type="ECO:0000256" key="5">
    <source>
        <dbReference type="ARBA" id="ARBA00022692"/>
    </source>
</evidence>
<evidence type="ECO:0000259" key="15">
    <source>
        <dbReference type="Pfam" id="PF07715"/>
    </source>
</evidence>